<accession>A0A517QJE1</accession>
<dbReference type="Proteomes" id="UP000315724">
    <property type="component" value="Chromosome"/>
</dbReference>
<dbReference type="GO" id="GO:0016787">
    <property type="term" value="F:hydrolase activity"/>
    <property type="evidence" value="ECO:0007669"/>
    <property type="project" value="InterPro"/>
</dbReference>
<dbReference type="Gene3D" id="3.60.21.10">
    <property type="match status" value="1"/>
</dbReference>
<dbReference type="KEGG" id="tpol:Mal48_09400"/>
<evidence type="ECO:0000259" key="1">
    <source>
        <dbReference type="Pfam" id="PF00149"/>
    </source>
</evidence>
<dbReference type="RefSeq" id="WP_145196489.1">
    <property type="nucleotide sequence ID" value="NZ_CP036267.1"/>
</dbReference>
<proteinExistence type="predicted"/>
<protein>
    <submittedName>
        <fullName evidence="2">Calcineurin-like phosphoesterase superfamily domain protein</fullName>
    </submittedName>
</protein>
<gene>
    <name evidence="2" type="ORF">Mal48_09400</name>
</gene>
<evidence type="ECO:0000313" key="2">
    <source>
        <dbReference type="EMBL" id="QDT31705.1"/>
    </source>
</evidence>
<dbReference type="InterPro" id="IPR029052">
    <property type="entry name" value="Metallo-depent_PP-like"/>
</dbReference>
<reference evidence="2 3" key="1">
    <citation type="submission" date="2019-02" db="EMBL/GenBank/DDBJ databases">
        <title>Deep-cultivation of Planctomycetes and their phenomic and genomic characterization uncovers novel biology.</title>
        <authorList>
            <person name="Wiegand S."/>
            <person name="Jogler M."/>
            <person name="Boedeker C."/>
            <person name="Pinto D."/>
            <person name="Vollmers J."/>
            <person name="Rivas-Marin E."/>
            <person name="Kohn T."/>
            <person name="Peeters S.H."/>
            <person name="Heuer A."/>
            <person name="Rast P."/>
            <person name="Oberbeckmann S."/>
            <person name="Bunk B."/>
            <person name="Jeske O."/>
            <person name="Meyerdierks A."/>
            <person name="Storesund J.E."/>
            <person name="Kallscheuer N."/>
            <person name="Luecker S."/>
            <person name="Lage O.M."/>
            <person name="Pohl T."/>
            <person name="Merkel B.J."/>
            <person name="Hornburger P."/>
            <person name="Mueller R.-W."/>
            <person name="Bruemmer F."/>
            <person name="Labrenz M."/>
            <person name="Spormann A.M."/>
            <person name="Op den Camp H."/>
            <person name="Overmann J."/>
            <person name="Amann R."/>
            <person name="Jetten M.S.M."/>
            <person name="Mascher T."/>
            <person name="Medema M.H."/>
            <person name="Devos D.P."/>
            <person name="Kaster A.-K."/>
            <person name="Ovreas L."/>
            <person name="Rohde M."/>
            <person name="Galperin M.Y."/>
            <person name="Jogler C."/>
        </authorList>
    </citation>
    <scope>NUCLEOTIDE SEQUENCE [LARGE SCALE GENOMIC DNA]</scope>
    <source>
        <strain evidence="2 3">Mal48</strain>
    </source>
</reference>
<keyword evidence="3" id="KW-1185">Reference proteome</keyword>
<organism evidence="2 3">
    <name type="scientific">Thalassoglobus polymorphus</name>
    <dbReference type="NCBI Taxonomy" id="2527994"/>
    <lineage>
        <taxon>Bacteria</taxon>
        <taxon>Pseudomonadati</taxon>
        <taxon>Planctomycetota</taxon>
        <taxon>Planctomycetia</taxon>
        <taxon>Planctomycetales</taxon>
        <taxon>Planctomycetaceae</taxon>
        <taxon>Thalassoglobus</taxon>
    </lineage>
</organism>
<dbReference type="EMBL" id="CP036267">
    <property type="protein sequence ID" value="QDT31705.1"/>
    <property type="molecule type" value="Genomic_DNA"/>
</dbReference>
<evidence type="ECO:0000313" key="3">
    <source>
        <dbReference type="Proteomes" id="UP000315724"/>
    </source>
</evidence>
<dbReference type="SUPFAM" id="SSF56300">
    <property type="entry name" value="Metallo-dependent phosphatases"/>
    <property type="match status" value="1"/>
</dbReference>
<dbReference type="OrthoDB" id="247902at2"/>
<dbReference type="AlphaFoldDB" id="A0A517QJE1"/>
<name>A0A517QJE1_9PLAN</name>
<sequence>MPKFCFVADLHMFARRSNAERYQDQIIKTARESELCILGGDIFDFRWSKYLTEDETAHAAVEWLREFDSQTNHCQVHFLLGNHDDHPELLERLPFLEQEMKTFEWSRYYYRLGDSLFLHGDVADKTMSAACLKLQREQFAHGSRTELHNRLYDVAIKAQLHRLAPPAVYPCKRVAKRILNYMDNIGHGRETGIKHVYFGHTHRPMDHYLYQGIHFHNGGAPIGDAPFRILQRTVSLNDGENGLESRIRE</sequence>
<feature type="domain" description="Calcineurin-like phosphoesterase" evidence="1">
    <location>
        <begin position="3"/>
        <end position="204"/>
    </location>
</feature>
<dbReference type="InterPro" id="IPR004843">
    <property type="entry name" value="Calcineurin-like_PHP"/>
</dbReference>
<dbReference type="Pfam" id="PF00149">
    <property type="entry name" value="Metallophos"/>
    <property type="match status" value="1"/>
</dbReference>